<dbReference type="AlphaFoldDB" id="A0A6A3ULJ0"/>
<organism evidence="3 4">
    <name type="scientific">Phytophthora fragariae</name>
    <dbReference type="NCBI Taxonomy" id="53985"/>
    <lineage>
        <taxon>Eukaryota</taxon>
        <taxon>Sar</taxon>
        <taxon>Stramenopiles</taxon>
        <taxon>Oomycota</taxon>
        <taxon>Peronosporomycetes</taxon>
        <taxon>Peronosporales</taxon>
        <taxon>Peronosporaceae</taxon>
        <taxon>Phytophthora</taxon>
    </lineage>
</organism>
<dbReference type="Pfam" id="PF13637">
    <property type="entry name" value="Ank_4"/>
    <property type="match status" value="1"/>
</dbReference>
<accession>A0A6A3ULJ0</accession>
<evidence type="ECO:0000313" key="5">
    <source>
        <dbReference type="Proteomes" id="UP000441208"/>
    </source>
</evidence>
<comment type="caution">
    <text evidence="3">The sequence shown here is derived from an EMBL/GenBank/DDBJ whole genome shotgun (WGS) entry which is preliminary data.</text>
</comment>
<dbReference type="PANTHER" id="PTHR46586">
    <property type="entry name" value="ANKYRIN REPEAT-CONTAINING PROTEIN"/>
    <property type="match status" value="1"/>
</dbReference>
<dbReference type="InterPro" id="IPR052050">
    <property type="entry name" value="SecEffector_AnkRepeat"/>
</dbReference>
<dbReference type="EMBL" id="QXFX01000150">
    <property type="protein sequence ID" value="KAE9128857.1"/>
    <property type="molecule type" value="Genomic_DNA"/>
</dbReference>
<evidence type="ECO:0000313" key="1">
    <source>
        <dbReference type="EMBL" id="KAE9128857.1"/>
    </source>
</evidence>
<name>A0A6A3ULJ0_9STRA</name>
<dbReference type="InterPro" id="IPR002110">
    <property type="entry name" value="Ankyrin_rpt"/>
</dbReference>
<dbReference type="Proteomes" id="UP000440732">
    <property type="component" value="Unassembled WGS sequence"/>
</dbReference>
<dbReference type="Pfam" id="PF12796">
    <property type="entry name" value="Ank_2"/>
    <property type="match status" value="2"/>
</dbReference>
<evidence type="ECO:0008006" key="7">
    <source>
        <dbReference type="Google" id="ProtNLM"/>
    </source>
</evidence>
<dbReference type="PANTHER" id="PTHR46586:SF3">
    <property type="entry name" value="ANKYRIN REPEAT-CONTAINING PROTEIN"/>
    <property type="match status" value="1"/>
</dbReference>
<evidence type="ECO:0000313" key="2">
    <source>
        <dbReference type="EMBL" id="KAE9129203.1"/>
    </source>
</evidence>
<gene>
    <name evidence="3" type="ORF">PF006_g4180</name>
    <name evidence="2" type="ORF">PF007_g5003</name>
    <name evidence="1" type="ORF">PF010_g4354</name>
</gene>
<protein>
    <recommendedName>
        <fullName evidence="7">Ankyrin repeat-containing domain</fullName>
    </recommendedName>
</protein>
<dbReference type="Gene3D" id="1.25.40.20">
    <property type="entry name" value="Ankyrin repeat-containing domain"/>
    <property type="match status" value="2"/>
</dbReference>
<dbReference type="Proteomes" id="UP000441208">
    <property type="component" value="Unassembled WGS sequence"/>
</dbReference>
<dbReference type="InterPro" id="IPR036770">
    <property type="entry name" value="Ankyrin_rpt-contain_sf"/>
</dbReference>
<dbReference type="EMBL" id="QXGA01000142">
    <property type="protein sequence ID" value="KAE9151544.1"/>
    <property type="molecule type" value="Genomic_DNA"/>
</dbReference>
<dbReference type="SMART" id="SM00248">
    <property type="entry name" value="ANK"/>
    <property type="match status" value="7"/>
</dbReference>
<reference evidence="4 5" key="1">
    <citation type="submission" date="2018-08" db="EMBL/GenBank/DDBJ databases">
        <title>Genomic investigation of the strawberry pathogen Phytophthora fragariae indicates pathogenicity is determined by transcriptional variation in three key races.</title>
        <authorList>
            <person name="Adams T.M."/>
            <person name="Armitage A.D."/>
            <person name="Sobczyk M.K."/>
            <person name="Bates H.J."/>
            <person name="Dunwell J.M."/>
            <person name="Nellist C.F."/>
            <person name="Harrison R.J."/>
        </authorList>
    </citation>
    <scope>NUCLEOTIDE SEQUENCE [LARGE SCALE GENOMIC DNA]</scope>
    <source>
        <strain evidence="3 4">NOV-5</strain>
        <strain evidence="2 5">NOV-71</strain>
        <strain evidence="1 6">ONT-3</strain>
    </source>
</reference>
<evidence type="ECO:0000313" key="4">
    <source>
        <dbReference type="Proteomes" id="UP000440732"/>
    </source>
</evidence>
<sequence length="619" mass="69770">MAAPRPLLAVELVFREKHAFAGLPHVSALTSEFLDGSVGLTLAAACKFGSRKLLDRIWDSCCTTRADTDSAWSIRNYLRTDRHYLQFQFRCSLLEAVKTGDEYVVEWLFEHCTDCYVPVEVVEKAAELGKLHILKFFRKAAPLRQQIHWGGRDAEKAACRGHSNVVWWLLAHAPAQRNVGNIMSAAVRSGDIPLMEWLIRNEFNRHIHDRPRISDAVLTGSLEVVKWMYNHGFTDNGDEALMNAASNDDLEMVSWLLDHRIGLDSIGAFNSALRNRSLKCAKYLDEHYELMEVGHCFEQAMMIASNSELEAVKWLVEEFADDPDIDLFEPVNTFPDEPSTVLDAAVENGKLDIVQYLHRLNLDMKALKHKRRKHGKAQRRGGTWRGRGVTCTAEAMDFAARDGNLEIVQWLHHNRSEGCTKGAMDSAAGEGHLETVQWLHGNRAEGCSVKAMDNAAGSGYLEVVKWLHEHRHEGCTTKAIDTAAKNGHLHVVKWLSKQRSEGCTTNAMDGAAANGHLDVVKWLHRNRSEGCTTEAIDGAAAGGFLDVVRWLHSNRREGWTSAALTRAAMEKKFEVLLFLHSQQTEEYSYSSVNYERRNYLGELEILPEIRVWAFENSPP</sequence>
<dbReference type="SUPFAM" id="SSF48403">
    <property type="entry name" value="Ankyrin repeat"/>
    <property type="match status" value="2"/>
</dbReference>
<dbReference type="SUPFAM" id="SSF140860">
    <property type="entry name" value="Pseudo ankyrin repeat-like"/>
    <property type="match status" value="1"/>
</dbReference>
<evidence type="ECO:0000313" key="3">
    <source>
        <dbReference type="EMBL" id="KAE9151544.1"/>
    </source>
</evidence>
<dbReference type="EMBL" id="QXFZ01000168">
    <property type="protein sequence ID" value="KAE9129203.1"/>
    <property type="molecule type" value="Genomic_DNA"/>
</dbReference>
<evidence type="ECO:0000313" key="6">
    <source>
        <dbReference type="Proteomes" id="UP000488956"/>
    </source>
</evidence>
<proteinExistence type="predicted"/>
<dbReference type="Proteomes" id="UP000488956">
    <property type="component" value="Unassembled WGS sequence"/>
</dbReference>